<sequence length="57" mass="6764">MRIALDRSRYFLFFKDAFTAASIIARKIGIEKIRQKCPHFNDWLVQFENLAIDRTTS</sequence>
<comment type="caution">
    <text evidence="1">The sequence shown here is derived from an EMBL/GenBank/DDBJ whole genome shotgun (WGS) entry which is preliminary data.</text>
</comment>
<evidence type="ECO:0000313" key="1">
    <source>
        <dbReference type="EMBL" id="MEG3438610.1"/>
    </source>
</evidence>
<dbReference type="InterPro" id="IPR025455">
    <property type="entry name" value="DUF4276"/>
</dbReference>
<gene>
    <name evidence="1" type="ORF">V0288_15870</name>
</gene>
<proteinExistence type="predicted"/>
<dbReference type="RefSeq" id="WP_332866087.1">
    <property type="nucleotide sequence ID" value="NZ_JBAFSM010000031.1"/>
</dbReference>
<dbReference type="Proteomes" id="UP001328733">
    <property type="component" value="Unassembled WGS sequence"/>
</dbReference>
<dbReference type="Pfam" id="PF14103">
    <property type="entry name" value="DUF4276"/>
    <property type="match status" value="1"/>
</dbReference>
<keyword evidence="2" id="KW-1185">Reference proteome</keyword>
<name>A0AAW9QTL7_9CHRO</name>
<protein>
    <submittedName>
        <fullName evidence="1">DUF4276 family protein</fullName>
    </submittedName>
</protein>
<organism evidence="1 2">
    <name type="scientific">Pannus brasiliensis CCIBt3594</name>
    <dbReference type="NCBI Taxonomy" id="1427578"/>
    <lineage>
        <taxon>Bacteria</taxon>
        <taxon>Bacillati</taxon>
        <taxon>Cyanobacteriota</taxon>
        <taxon>Cyanophyceae</taxon>
        <taxon>Oscillatoriophycideae</taxon>
        <taxon>Chroococcales</taxon>
        <taxon>Microcystaceae</taxon>
        <taxon>Pannus</taxon>
    </lineage>
</organism>
<reference evidence="1 2" key="1">
    <citation type="submission" date="2024-01" db="EMBL/GenBank/DDBJ databases">
        <title>Genomic insights into the taxonomy and metabolism of the cyanobacterium Pannus brasiliensis CCIBt3594.</title>
        <authorList>
            <person name="Machado M."/>
            <person name="Botero N.B."/>
            <person name="Andreote A.P.D."/>
            <person name="Feitosa A.M.T."/>
            <person name="Popin R."/>
            <person name="Sivonen K."/>
            <person name="Fiore M.F."/>
        </authorList>
    </citation>
    <scope>NUCLEOTIDE SEQUENCE [LARGE SCALE GENOMIC DNA]</scope>
    <source>
        <strain evidence="1 2">CCIBt3594</strain>
    </source>
</reference>
<dbReference type="AlphaFoldDB" id="A0AAW9QTL7"/>
<evidence type="ECO:0000313" key="2">
    <source>
        <dbReference type="Proteomes" id="UP001328733"/>
    </source>
</evidence>
<accession>A0AAW9QTL7</accession>
<dbReference type="EMBL" id="JBAFSM010000031">
    <property type="protein sequence ID" value="MEG3438610.1"/>
    <property type="molecule type" value="Genomic_DNA"/>
</dbReference>